<feature type="domain" description="Glycosyltransferase RgtA/B/C/D-like" evidence="9">
    <location>
        <begin position="229"/>
        <end position="288"/>
    </location>
</feature>
<gene>
    <name evidence="10" type="ORF">J8F10_35730</name>
</gene>
<dbReference type="PANTHER" id="PTHR33908:SF11">
    <property type="entry name" value="MEMBRANE PROTEIN"/>
    <property type="match status" value="1"/>
</dbReference>
<organism evidence="10 11">
    <name type="scientific">Gemmata palustris</name>
    <dbReference type="NCBI Taxonomy" id="2822762"/>
    <lineage>
        <taxon>Bacteria</taxon>
        <taxon>Pseudomonadati</taxon>
        <taxon>Planctomycetota</taxon>
        <taxon>Planctomycetia</taxon>
        <taxon>Gemmatales</taxon>
        <taxon>Gemmataceae</taxon>
        <taxon>Gemmata</taxon>
    </lineage>
</organism>
<feature type="transmembrane region" description="Helical" evidence="8">
    <location>
        <begin position="376"/>
        <end position="394"/>
    </location>
</feature>
<keyword evidence="5 8" id="KW-0812">Transmembrane</keyword>
<evidence type="ECO:0000256" key="4">
    <source>
        <dbReference type="ARBA" id="ARBA00022679"/>
    </source>
</evidence>
<feature type="transmembrane region" description="Helical" evidence="8">
    <location>
        <begin position="271"/>
        <end position="291"/>
    </location>
</feature>
<evidence type="ECO:0000256" key="3">
    <source>
        <dbReference type="ARBA" id="ARBA00022676"/>
    </source>
</evidence>
<dbReference type="RefSeq" id="WP_210662809.1">
    <property type="nucleotide sequence ID" value="NZ_JAGKQQ010000002.1"/>
</dbReference>
<evidence type="ECO:0000313" key="10">
    <source>
        <dbReference type="EMBL" id="MBP3960605.1"/>
    </source>
</evidence>
<keyword evidence="11" id="KW-1185">Reference proteome</keyword>
<keyword evidence="6 8" id="KW-1133">Transmembrane helix</keyword>
<evidence type="ECO:0000256" key="1">
    <source>
        <dbReference type="ARBA" id="ARBA00004651"/>
    </source>
</evidence>
<dbReference type="PANTHER" id="PTHR33908">
    <property type="entry name" value="MANNOSYLTRANSFERASE YKCB-RELATED"/>
    <property type="match status" value="1"/>
</dbReference>
<reference evidence="10 11" key="1">
    <citation type="submission" date="2021-04" db="EMBL/GenBank/DDBJ databases">
        <authorList>
            <person name="Ivanova A."/>
        </authorList>
    </citation>
    <scope>NUCLEOTIDE SEQUENCE [LARGE SCALE GENOMIC DNA]</scope>
    <source>
        <strain evidence="10 11">G18</strain>
    </source>
</reference>
<sequence>MVPSLNPIAVRVPAGATDSFAGKLTDRACKRIALGLILASVVFHLVYLAFNCPLDLSPDEAHYWQWSRHLAWSYYSKGPLVAWLIRASCELFGPASEALTGSLMLAVRLPAIACHAALLAGWYVLTASTLKSHRAALATVALAMTLPPVIAGAVLMTIDPPFLACWCWAAIGVWKGLERGELTPPAPLPEGKGEKELSTDVAARTEKSRACSPFPSGRGAGGVGFPLPWWLLAAVCSALGVLAKYPMVLLPCGVFGYLLFTRRDELKHPGFWVFALGSAAGLVPVLLWNWANDWVTFRHVGTQAAGTGGSGIRWFGPLTFAVGQAGFLIGVWFTVWVAAAWRARRAADPAVAFLWWTSVPVWCVFAVASFKASGQINWPAAAYVTGFVLCVAWVRDQLGGRNHKFVARFVSGGVAVGLALSTLVHYPGLMRSALASAAGPPTEKDPTPIRKLDPTARLRGWKTLAREVDTIRARIQAETGEEPLVAGTVWNVPGALGVYCTGHPETYSFGLAMADRHSQYDVWHPNPLADAQAFRGRTFVFVGDGLPADAGVFGRVELPTLVVHREEGVPVAVWWVWVGHDFRGFPDKPLWPGRPRY</sequence>
<feature type="transmembrane region" description="Helical" evidence="8">
    <location>
        <begin position="311"/>
        <end position="338"/>
    </location>
</feature>
<keyword evidence="2" id="KW-1003">Cell membrane</keyword>
<dbReference type="Proteomes" id="UP000676565">
    <property type="component" value="Unassembled WGS sequence"/>
</dbReference>
<feature type="transmembrane region" description="Helical" evidence="8">
    <location>
        <begin position="137"/>
        <end position="158"/>
    </location>
</feature>
<feature type="transmembrane region" description="Helical" evidence="8">
    <location>
        <begin position="350"/>
        <end position="370"/>
    </location>
</feature>
<dbReference type="Pfam" id="PF13231">
    <property type="entry name" value="PMT_2"/>
    <property type="match status" value="2"/>
</dbReference>
<evidence type="ECO:0000256" key="2">
    <source>
        <dbReference type="ARBA" id="ARBA00022475"/>
    </source>
</evidence>
<evidence type="ECO:0000313" key="11">
    <source>
        <dbReference type="Proteomes" id="UP000676565"/>
    </source>
</evidence>
<keyword evidence="7 8" id="KW-0472">Membrane</keyword>
<dbReference type="EMBL" id="JAGKQQ010000002">
    <property type="protein sequence ID" value="MBP3960605.1"/>
    <property type="molecule type" value="Genomic_DNA"/>
</dbReference>
<evidence type="ECO:0000256" key="7">
    <source>
        <dbReference type="ARBA" id="ARBA00023136"/>
    </source>
</evidence>
<evidence type="ECO:0000256" key="5">
    <source>
        <dbReference type="ARBA" id="ARBA00022692"/>
    </source>
</evidence>
<dbReference type="InterPro" id="IPR038731">
    <property type="entry name" value="RgtA/B/C-like"/>
</dbReference>
<keyword evidence="4" id="KW-0808">Transferase</keyword>
<feature type="transmembrane region" description="Helical" evidence="8">
    <location>
        <begin position="32"/>
        <end position="50"/>
    </location>
</feature>
<keyword evidence="3" id="KW-0328">Glycosyltransferase</keyword>
<feature type="transmembrane region" description="Helical" evidence="8">
    <location>
        <begin position="406"/>
        <end position="426"/>
    </location>
</feature>
<accession>A0ABS5C592</accession>
<feature type="domain" description="Glycosyltransferase RgtA/B/C/D-like" evidence="9">
    <location>
        <begin position="77"/>
        <end position="181"/>
    </location>
</feature>
<comment type="caution">
    <text evidence="10">The sequence shown here is derived from an EMBL/GenBank/DDBJ whole genome shotgun (WGS) entry which is preliminary data.</text>
</comment>
<feature type="transmembrane region" description="Helical" evidence="8">
    <location>
        <begin position="105"/>
        <end position="125"/>
    </location>
</feature>
<evidence type="ECO:0000256" key="6">
    <source>
        <dbReference type="ARBA" id="ARBA00022989"/>
    </source>
</evidence>
<proteinExistence type="predicted"/>
<evidence type="ECO:0000259" key="9">
    <source>
        <dbReference type="Pfam" id="PF13231"/>
    </source>
</evidence>
<protein>
    <submittedName>
        <fullName evidence="10">Glycosyltransferase family 39 protein</fullName>
    </submittedName>
</protein>
<comment type="subcellular location">
    <subcellularLocation>
        <location evidence="1">Cell membrane</location>
        <topology evidence="1">Multi-pass membrane protein</topology>
    </subcellularLocation>
</comment>
<dbReference type="InterPro" id="IPR050297">
    <property type="entry name" value="LipidA_mod_glycosyltrf_83"/>
</dbReference>
<feature type="transmembrane region" description="Helical" evidence="8">
    <location>
        <begin position="229"/>
        <end position="259"/>
    </location>
</feature>
<evidence type="ECO:0000256" key="8">
    <source>
        <dbReference type="SAM" id="Phobius"/>
    </source>
</evidence>
<name>A0ABS5C592_9BACT</name>